<dbReference type="EMBL" id="BRXU01000003">
    <property type="protein sequence ID" value="GLC50032.1"/>
    <property type="molecule type" value="Genomic_DNA"/>
</dbReference>
<keyword evidence="2" id="KW-1185">Reference proteome</keyword>
<organism evidence="1 2">
    <name type="scientific">Pleodorina starrii</name>
    <dbReference type="NCBI Taxonomy" id="330485"/>
    <lineage>
        <taxon>Eukaryota</taxon>
        <taxon>Viridiplantae</taxon>
        <taxon>Chlorophyta</taxon>
        <taxon>core chlorophytes</taxon>
        <taxon>Chlorophyceae</taxon>
        <taxon>CS clade</taxon>
        <taxon>Chlamydomonadales</taxon>
        <taxon>Volvocaceae</taxon>
        <taxon>Pleodorina</taxon>
    </lineage>
</organism>
<comment type="caution">
    <text evidence="1">The sequence shown here is derived from an EMBL/GenBank/DDBJ whole genome shotgun (WGS) entry which is preliminary data.</text>
</comment>
<gene>
    <name evidence="1" type="primary">PLESTB000779</name>
    <name evidence="1" type="ORF">PLESTB_000335000</name>
</gene>
<name>A0A9W6BEC6_9CHLO</name>
<proteinExistence type="predicted"/>
<reference evidence="1 2" key="1">
    <citation type="journal article" date="2023" name="Commun. Biol.">
        <title>Reorganization of the ancestral sex-determining regions during the evolution of trioecy in Pleodorina starrii.</title>
        <authorList>
            <person name="Takahashi K."/>
            <person name="Suzuki S."/>
            <person name="Kawai-Toyooka H."/>
            <person name="Yamamoto K."/>
            <person name="Hamaji T."/>
            <person name="Ootsuki R."/>
            <person name="Yamaguchi H."/>
            <person name="Kawachi M."/>
            <person name="Higashiyama T."/>
            <person name="Nozaki H."/>
        </authorList>
    </citation>
    <scope>NUCLEOTIDE SEQUENCE [LARGE SCALE GENOMIC DNA]</scope>
    <source>
        <strain evidence="1 2">NIES-4479</strain>
    </source>
</reference>
<protein>
    <submittedName>
        <fullName evidence="1">Uncharacterized protein</fullName>
    </submittedName>
</protein>
<accession>A0A9W6BEC6</accession>
<sequence length="167" mass="16770">MGGAAPGSRAKAVRMTADDSTALLWPNESHVHSLLTSSRLHARGWRASQAARNSTRAPKPPLMTADGWRGLRLCQRPLLPAAAAAAAAAAASAAAAAAAAASAAAAPAPAAAAEQPTPAPQAEPLLHRIALQRRNLSQLTTSSMIIAAAATPPPVLASRPPAAPEDP</sequence>
<dbReference type="AlphaFoldDB" id="A0A9W6BEC6"/>
<evidence type="ECO:0000313" key="2">
    <source>
        <dbReference type="Proteomes" id="UP001165080"/>
    </source>
</evidence>
<dbReference type="Proteomes" id="UP001165080">
    <property type="component" value="Unassembled WGS sequence"/>
</dbReference>
<evidence type="ECO:0000313" key="1">
    <source>
        <dbReference type="EMBL" id="GLC50032.1"/>
    </source>
</evidence>